<dbReference type="InterPro" id="IPR020472">
    <property type="entry name" value="WD40_PAC1"/>
</dbReference>
<proteinExistence type="predicted"/>
<keyword evidence="4" id="KW-0539">Nucleus</keyword>
<feature type="repeat" description="WD" evidence="5">
    <location>
        <begin position="100"/>
        <end position="141"/>
    </location>
</feature>
<dbReference type="Proteomes" id="UP000005239">
    <property type="component" value="Unassembled WGS sequence"/>
</dbReference>
<dbReference type="Pfam" id="PF08154">
    <property type="entry name" value="NLE"/>
    <property type="match status" value="1"/>
</dbReference>
<organism evidence="7 8">
    <name type="scientific">Pristionchus pacificus</name>
    <name type="common">Parasitic nematode worm</name>
    <dbReference type="NCBI Taxonomy" id="54126"/>
    <lineage>
        <taxon>Eukaryota</taxon>
        <taxon>Metazoa</taxon>
        <taxon>Ecdysozoa</taxon>
        <taxon>Nematoda</taxon>
        <taxon>Chromadorea</taxon>
        <taxon>Rhabditida</taxon>
        <taxon>Rhabditina</taxon>
        <taxon>Diplogasteromorpha</taxon>
        <taxon>Diplogasteroidea</taxon>
        <taxon>Neodiplogasteridae</taxon>
        <taxon>Pristionchus</taxon>
    </lineage>
</organism>
<dbReference type="Gene3D" id="2.130.10.10">
    <property type="entry name" value="YVTN repeat-like/Quinoprotein amine dehydrogenase"/>
    <property type="match status" value="1"/>
</dbReference>
<dbReference type="InterPro" id="IPR001680">
    <property type="entry name" value="WD40_rpt"/>
</dbReference>
<evidence type="ECO:0000256" key="1">
    <source>
        <dbReference type="ARBA" id="ARBA00004604"/>
    </source>
</evidence>
<dbReference type="AlphaFoldDB" id="A0A8R1ZBL9"/>
<dbReference type="PRINTS" id="PR00320">
    <property type="entry name" value="GPROTEINBRPT"/>
</dbReference>
<sequence>MDGGTQVTIRFQAEDGNVLGDSGILLPSTSTTNQLQILANQLLEQSDDPVPIAFYTEDGTEIVDTIEKSVKIDVEKTMTIVYQPQAMFRVSPVTRCSSSLPGHDQPVINALFSPDGRSLASGSGDTTVRIWDLDTELPLFTCKAHANWVLVISWSPDATKIASADKDGKINLWDPSTGKQIGKTMAAHKQWITALAWQPLHNDVSCRLLASAGKDAVIRIWDTATYS</sequence>
<dbReference type="SMART" id="SM00320">
    <property type="entry name" value="WD40"/>
    <property type="match status" value="3"/>
</dbReference>
<dbReference type="GO" id="GO:0005730">
    <property type="term" value="C:nucleolus"/>
    <property type="evidence" value="ECO:0007669"/>
    <property type="project" value="UniProtKB-SubCell"/>
</dbReference>
<name>A0A8R1ZBL9_PRIPA</name>
<keyword evidence="3" id="KW-0677">Repeat</keyword>
<evidence type="ECO:0000256" key="5">
    <source>
        <dbReference type="PROSITE-ProRule" id="PRU00221"/>
    </source>
</evidence>
<keyword evidence="8" id="KW-1185">Reference proteome</keyword>
<comment type="subcellular location">
    <subcellularLocation>
        <location evidence="1">Nucleus</location>
        <location evidence="1">Nucleolus</location>
    </subcellularLocation>
</comment>
<dbReference type="InterPro" id="IPR012972">
    <property type="entry name" value="NLE"/>
</dbReference>
<reference evidence="7" key="2">
    <citation type="submission" date="2022-06" db="UniProtKB">
        <authorList>
            <consortium name="EnsemblMetazoa"/>
        </authorList>
    </citation>
    <scope>IDENTIFICATION</scope>
    <source>
        <strain evidence="7">PS312</strain>
    </source>
</reference>
<keyword evidence="2 5" id="KW-0853">WD repeat</keyword>
<accession>A0A8R1ZBL9</accession>
<evidence type="ECO:0000259" key="6">
    <source>
        <dbReference type="Pfam" id="PF08154"/>
    </source>
</evidence>
<dbReference type="PROSITE" id="PS50294">
    <property type="entry name" value="WD_REPEATS_REGION"/>
    <property type="match status" value="3"/>
</dbReference>
<feature type="domain" description="NLE" evidence="6">
    <location>
        <begin position="7"/>
        <end position="69"/>
    </location>
</feature>
<protein>
    <recommendedName>
        <fullName evidence="6">NLE domain-containing protein</fullName>
    </recommendedName>
</protein>
<evidence type="ECO:0000313" key="7">
    <source>
        <dbReference type="EnsemblMetazoa" id="PPA46481.1"/>
    </source>
</evidence>
<dbReference type="PANTHER" id="PTHR19848:SF0">
    <property type="entry name" value="NOTCHLESS PROTEIN HOMOLOG 1"/>
    <property type="match status" value="1"/>
</dbReference>
<dbReference type="Pfam" id="PF00400">
    <property type="entry name" value="WD40"/>
    <property type="match status" value="3"/>
</dbReference>
<dbReference type="SUPFAM" id="SSF50978">
    <property type="entry name" value="WD40 repeat-like"/>
    <property type="match status" value="1"/>
</dbReference>
<reference evidence="8" key="1">
    <citation type="journal article" date="2008" name="Nat. Genet.">
        <title>The Pristionchus pacificus genome provides a unique perspective on nematode lifestyle and parasitism.</title>
        <authorList>
            <person name="Dieterich C."/>
            <person name="Clifton S.W."/>
            <person name="Schuster L.N."/>
            <person name="Chinwalla A."/>
            <person name="Delehaunty K."/>
            <person name="Dinkelacker I."/>
            <person name="Fulton L."/>
            <person name="Fulton R."/>
            <person name="Godfrey J."/>
            <person name="Minx P."/>
            <person name="Mitreva M."/>
            <person name="Roeseler W."/>
            <person name="Tian H."/>
            <person name="Witte H."/>
            <person name="Yang S.P."/>
            <person name="Wilson R.K."/>
            <person name="Sommer R.J."/>
        </authorList>
    </citation>
    <scope>NUCLEOTIDE SEQUENCE [LARGE SCALE GENOMIC DNA]</scope>
    <source>
        <strain evidence="8">PS312</strain>
    </source>
</reference>
<dbReference type="InterPro" id="IPR036322">
    <property type="entry name" value="WD40_repeat_dom_sf"/>
</dbReference>
<evidence type="ECO:0000256" key="3">
    <source>
        <dbReference type="ARBA" id="ARBA00022737"/>
    </source>
</evidence>
<feature type="repeat" description="WD" evidence="5">
    <location>
        <begin position="185"/>
        <end position="227"/>
    </location>
</feature>
<dbReference type="InterPro" id="IPR015943">
    <property type="entry name" value="WD40/YVTN_repeat-like_dom_sf"/>
</dbReference>
<evidence type="ECO:0000313" key="8">
    <source>
        <dbReference type="Proteomes" id="UP000005239"/>
    </source>
</evidence>
<dbReference type="InterPro" id="IPR019775">
    <property type="entry name" value="WD40_repeat_CS"/>
</dbReference>
<gene>
    <name evidence="7" type="primary">WBGene00304260</name>
</gene>
<dbReference type="PROSITE" id="PS50082">
    <property type="entry name" value="WD_REPEATS_2"/>
    <property type="match status" value="3"/>
</dbReference>
<feature type="repeat" description="WD" evidence="5">
    <location>
        <begin position="142"/>
        <end position="183"/>
    </location>
</feature>
<evidence type="ECO:0000256" key="4">
    <source>
        <dbReference type="ARBA" id="ARBA00023242"/>
    </source>
</evidence>
<dbReference type="PROSITE" id="PS00678">
    <property type="entry name" value="WD_REPEATS_1"/>
    <property type="match status" value="2"/>
</dbReference>
<evidence type="ECO:0000256" key="2">
    <source>
        <dbReference type="ARBA" id="ARBA00022574"/>
    </source>
</evidence>
<dbReference type="PANTHER" id="PTHR19848">
    <property type="entry name" value="WD40 REPEAT PROTEIN"/>
    <property type="match status" value="1"/>
</dbReference>
<dbReference type="OrthoDB" id="10267436at2759"/>
<dbReference type="EnsemblMetazoa" id="PPA46481.1">
    <property type="protein sequence ID" value="PPA46481.1"/>
    <property type="gene ID" value="WBGene00304260"/>
</dbReference>